<protein>
    <submittedName>
        <fullName evidence="2">Uncharacterized protein</fullName>
    </submittedName>
</protein>
<sequence>MIAMPAVMVALPGAALGALAPTPVQRLFHRWEAAKRAENAVYASSDDDARHPTAWQARWAVEERLMQVPSVTPHDVLRKAAAWANYGQGDLEGADNPHLTLFWTELSQTIGCRCADAPALGAAADPGLELLALWHQAHALIDALNAVERADDPAAWDARAGRLTTLQDQIAAAPAATPLAWAVKILNANDGDIIENTCTLGAALVAQARTFLERYA</sequence>
<evidence type="ECO:0000256" key="1">
    <source>
        <dbReference type="SAM" id="SignalP"/>
    </source>
</evidence>
<feature type="chain" id="PRO_5032741341" evidence="1">
    <location>
        <begin position="21"/>
        <end position="216"/>
    </location>
</feature>
<organism evidence="2 3">
    <name type="scientific">Paracoccus limosus</name>
    <dbReference type="NCBI Taxonomy" id="913252"/>
    <lineage>
        <taxon>Bacteria</taxon>
        <taxon>Pseudomonadati</taxon>
        <taxon>Pseudomonadota</taxon>
        <taxon>Alphaproteobacteria</taxon>
        <taxon>Rhodobacterales</taxon>
        <taxon>Paracoccaceae</taxon>
        <taxon>Paracoccus</taxon>
    </lineage>
</organism>
<evidence type="ECO:0000313" key="3">
    <source>
        <dbReference type="Proteomes" id="UP000442533"/>
    </source>
</evidence>
<accession>A0A844HA74</accession>
<feature type="signal peptide" evidence="1">
    <location>
        <begin position="1"/>
        <end position="20"/>
    </location>
</feature>
<dbReference type="AlphaFoldDB" id="A0A844HA74"/>
<comment type="caution">
    <text evidence="2">The sequence shown here is derived from an EMBL/GenBank/DDBJ whole genome shotgun (WGS) entry which is preliminary data.</text>
</comment>
<keyword evidence="1" id="KW-0732">Signal</keyword>
<name>A0A844HA74_9RHOB</name>
<dbReference type="OrthoDB" id="7779191at2"/>
<gene>
    <name evidence="2" type="ORF">GL279_18940</name>
</gene>
<evidence type="ECO:0000313" key="2">
    <source>
        <dbReference type="EMBL" id="MTH36650.1"/>
    </source>
</evidence>
<dbReference type="EMBL" id="WMIF01000058">
    <property type="protein sequence ID" value="MTH36650.1"/>
    <property type="molecule type" value="Genomic_DNA"/>
</dbReference>
<keyword evidence="3" id="KW-1185">Reference proteome</keyword>
<dbReference type="RefSeq" id="WP_155066144.1">
    <property type="nucleotide sequence ID" value="NZ_WMIF01000058.1"/>
</dbReference>
<dbReference type="Proteomes" id="UP000442533">
    <property type="component" value="Unassembled WGS sequence"/>
</dbReference>
<proteinExistence type="predicted"/>
<reference evidence="2 3" key="1">
    <citation type="submission" date="2019-11" db="EMBL/GenBank/DDBJ databases">
        <authorList>
            <person name="Dong K."/>
        </authorList>
    </citation>
    <scope>NUCLEOTIDE SEQUENCE [LARGE SCALE GENOMIC DNA]</scope>
    <source>
        <strain evidence="2 3">JCM 17370</strain>
    </source>
</reference>